<evidence type="ECO:0000256" key="3">
    <source>
        <dbReference type="ARBA" id="ARBA00022475"/>
    </source>
</evidence>
<evidence type="ECO:0000313" key="19">
    <source>
        <dbReference type="Proteomes" id="UP000321548"/>
    </source>
</evidence>
<evidence type="ECO:0000256" key="1">
    <source>
        <dbReference type="ARBA" id="ARBA00005513"/>
    </source>
</evidence>
<keyword evidence="6 15" id="KW-0375">Hydrogen ion transport</keyword>
<comment type="caution">
    <text evidence="18">The sequence shown here is derived from an EMBL/GenBank/DDBJ whole genome shotgun (WGS) entry which is preliminary data.</text>
</comment>
<dbReference type="CDD" id="cd06503">
    <property type="entry name" value="ATP-synt_Fo_b"/>
    <property type="match status" value="1"/>
</dbReference>
<evidence type="ECO:0000256" key="6">
    <source>
        <dbReference type="ARBA" id="ARBA00022781"/>
    </source>
</evidence>
<evidence type="ECO:0000256" key="4">
    <source>
        <dbReference type="ARBA" id="ARBA00022547"/>
    </source>
</evidence>
<comment type="similarity">
    <text evidence="1 15 16">Belongs to the ATPase B chain family.</text>
</comment>
<dbReference type="HAMAP" id="MF_01398">
    <property type="entry name" value="ATP_synth_b_bprime"/>
    <property type="match status" value="1"/>
</dbReference>
<name>A0A5C8NUH2_9BURK</name>
<dbReference type="InterPro" id="IPR002146">
    <property type="entry name" value="ATP_synth_b/b'su_bac/chlpt"/>
</dbReference>
<sequence length="157" mass="17191">MNLNATLIVQIVVFLALWWFTAKFVWPPITKALDERSRRIAEGLAAADKARSELAAAEKRVEQELKTARAGAAEVRGSAEKQAAGIVDKAREEANAIVAAARKSAEEEAALAAQKAREQLREQVAQLAVAGAERILRKEIDASRHAELLNNLKNELR</sequence>
<dbReference type="RefSeq" id="WP_147705057.1">
    <property type="nucleotide sequence ID" value="NZ_VDUY01000005.1"/>
</dbReference>
<keyword evidence="19" id="KW-1185">Reference proteome</keyword>
<evidence type="ECO:0000256" key="15">
    <source>
        <dbReference type="HAMAP-Rule" id="MF_01398"/>
    </source>
</evidence>
<evidence type="ECO:0000256" key="13">
    <source>
        <dbReference type="ARBA" id="ARBA00026054"/>
    </source>
</evidence>
<dbReference type="AlphaFoldDB" id="A0A5C8NUH2"/>
<evidence type="ECO:0000256" key="7">
    <source>
        <dbReference type="ARBA" id="ARBA00022989"/>
    </source>
</evidence>
<evidence type="ECO:0000256" key="10">
    <source>
        <dbReference type="ARBA" id="ARBA00023310"/>
    </source>
</evidence>
<keyword evidence="3 15" id="KW-1003">Cell membrane</keyword>
<comment type="subunit">
    <text evidence="13">F-type ATPases have 2 components, F(1) - the catalytic core - and F(0) - the membrane proton channel. F(1) has five subunits: alpha(3), beta(3), gamma(1), delta(1), epsilon(1). F(0) has four main subunits: a(1), b(2) and c(10-14). The alpha and beta chains form an alternating ring which encloses part of the gamma chain. F(1) is attached to F(0) by a central stalk formed by the gamma and epsilon chains, while a peripheral stalk is formed by the delta and b chains.</text>
</comment>
<keyword evidence="7 15" id="KW-1133">Transmembrane helix</keyword>
<keyword evidence="8 15" id="KW-0406">Ion transport</keyword>
<feature type="coiled-coil region" evidence="17">
    <location>
        <begin position="102"/>
        <end position="133"/>
    </location>
</feature>
<dbReference type="GO" id="GO:0046961">
    <property type="term" value="F:proton-transporting ATPase activity, rotational mechanism"/>
    <property type="evidence" value="ECO:0007669"/>
    <property type="project" value="TreeGrafter"/>
</dbReference>
<dbReference type="GO" id="GO:0005886">
    <property type="term" value="C:plasma membrane"/>
    <property type="evidence" value="ECO:0007669"/>
    <property type="project" value="UniProtKB-SubCell"/>
</dbReference>
<dbReference type="OrthoDB" id="9788020at2"/>
<evidence type="ECO:0000256" key="11">
    <source>
        <dbReference type="ARBA" id="ARBA00025198"/>
    </source>
</evidence>
<keyword evidence="2 15" id="KW-0813">Transport</keyword>
<evidence type="ECO:0000256" key="2">
    <source>
        <dbReference type="ARBA" id="ARBA00022448"/>
    </source>
</evidence>
<reference evidence="18 19" key="1">
    <citation type="submission" date="2019-06" db="EMBL/GenBank/DDBJ databases">
        <title>Quisquiliibacterium sp. nov., isolated from a maize field.</title>
        <authorList>
            <person name="Lin S.-Y."/>
            <person name="Tsai C.-F."/>
            <person name="Young C.-C."/>
        </authorList>
    </citation>
    <scope>NUCLEOTIDE SEQUENCE [LARGE SCALE GENOMIC DNA]</scope>
    <source>
        <strain evidence="18 19">CC-CFT501</strain>
    </source>
</reference>
<evidence type="ECO:0000256" key="16">
    <source>
        <dbReference type="RuleBase" id="RU003848"/>
    </source>
</evidence>
<dbReference type="NCBIfam" id="NF004411">
    <property type="entry name" value="PRK05759.1-2"/>
    <property type="match status" value="1"/>
</dbReference>
<dbReference type="PANTHER" id="PTHR33445:SF1">
    <property type="entry name" value="ATP SYNTHASE SUBUNIT B"/>
    <property type="match status" value="1"/>
</dbReference>
<dbReference type="PANTHER" id="PTHR33445">
    <property type="entry name" value="ATP SYNTHASE SUBUNIT B', CHLOROPLASTIC"/>
    <property type="match status" value="1"/>
</dbReference>
<evidence type="ECO:0000313" key="18">
    <source>
        <dbReference type="EMBL" id="TXL64808.1"/>
    </source>
</evidence>
<dbReference type="EMBL" id="VDUY01000005">
    <property type="protein sequence ID" value="TXL64808.1"/>
    <property type="molecule type" value="Genomic_DNA"/>
</dbReference>
<comment type="subcellular location">
    <subcellularLocation>
        <location evidence="15">Cell membrane</location>
        <topology evidence="15">Single-pass membrane protein</topology>
    </subcellularLocation>
    <subcellularLocation>
        <location evidence="14">Endomembrane system</location>
        <topology evidence="14">Single-pass membrane protein</topology>
    </subcellularLocation>
</comment>
<evidence type="ECO:0000256" key="8">
    <source>
        <dbReference type="ARBA" id="ARBA00023065"/>
    </source>
</evidence>
<comment type="function">
    <text evidence="11 15">F(1)F(0) ATP synthase produces ATP from ADP in the presence of a proton or sodium gradient. F-type ATPases consist of two structural domains, F(1) containing the extramembraneous catalytic core and F(0) containing the membrane proton channel, linked together by a central stalk and a peripheral stalk. During catalysis, ATP synthesis in the catalytic domain of F(1) is coupled via a rotary mechanism of the central stalk subunits to proton translocation.</text>
</comment>
<dbReference type="GO" id="GO:0045259">
    <property type="term" value="C:proton-transporting ATP synthase complex"/>
    <property type="evidence" value="ECO:0007669"/>
    <property type="project" value="UniProtKB-KW"/>
</dbReference>
<dbReference type="InterPro" id="IPR005864">
    <property type="entry name" value="ATP_synth_F0_bsu_bac"/>
</dbReference>
<dbReference type="Gene3D" id="6.10.250.1580">
    <property type="match status" value="1"/>
</dbReference>
<protein>
    <recommendedName>
        <fullName evidence="15">ATP synthase subunit b</fullName>
    </recommendedName>
    <alternativeName>
        <fullName evidence="15">ATP synthase F(0) sector subunit b</fullName>
    </alternativeName>
    <alternativeName>
        <fullName evidence="15">ATPase subunit I</fullName>
    </alternativeName>
    <alternativeName>
        <fullName evidence="15">F-type ATPase subunit b</fullName>
        <shortName evidence="15">F-ATPase subunit b</shortName>
    </alternativeName>
</protein>
<proteinExistence type="inferred from homology"/>
<feature type="transmembrane region" description="Helical" evidence="15">
    <location>
        <begin position="6"/>
        <end position="26"/>
    </location>
</feature>
<keyword evidence="10 15" id="KW-0066">ATP synthesis</keyword>
<accession>A0A5C8NUH2</accession>
<keyword evidence="17" id="KW-0175">Coiled coil</keyword>
<evidence type="ECO:0000256" key="5">
    <source>
        <dbReference type="ARBA" id="ARBA00022692"/>
    </source>
</evidence>
<comment type="subunit">
    <text evidence="15">F-type ATPases have 2 components, F(1) - the catalytic core - and F(0) - the membrane proton channel. F(1) has five subunits: alpha(3), beta(3), gamma(1), delta(1), epsilon(1). F(0) has three main subunits: a(1), b(2) and c(10-14). The alpha and beta chains form an alternating ring which encloses part of the gamma chain. F(1) is attached to F(0) by a central stalk formed by the gamma and epsilon chains, while a peripheral stalk is formed by the delta and b chains.</text>
</comment>
<dbReference type="GO" id="GO:0046933">
    <property type="term" value="F:proton-transporting ATP synthase activity, rotational mechanism"/>
    <property type="evidence" value="ECO:0007669"/>
    <property type="project" value="UniProtKB-UniRule"/>
</dbReference>
<keyword evidence="5 15" id="KW-0812">Transmembrane</keyword>
<keyword evidence="9 15" id="KW-0472">Membrane</keyword>
<dbReference type="Proteomes" id="UP000321548">
    <property type="component" value="Unassembled WGS sequence"/>
</dbReference>
<evidence type="ECO:0000256" key="14">
    <source>
        <dbReference type="ARBA" id="ARBA00037847"/>
    </source>
</evidence>
<dbReference type="GO" id="GO:0012505">
    <property type="term" value="C:endomembrane system"/>
    <property type="evidence" value="ECO:0007669"/>
    <property type="project" value="UniProtKB-SubCell"/>
</dbReference>
<evidence type="ECO:0000256" key="12">
    <source>
        <dbReference type="ARBA" id="ARBA00025614"/>
    </source>
</evidence>
<comment type="function">
    <text evidence="12">Component of the F(0) channel, it forms part of the peripheral stalk, linking F(1) to F(0). The b'-subunit is a diverged and duplicated form of b found in plants and photosynthetic bacteria.</text>
</comment>
<evidence type="ECO:0000256" key="17">
    <source>
        <dbReference type="SAM" id="Coils"/>
    </source>
</evidence>
<dbReference type="NCBIfam" id="TIGR01144">
    <property type="entry name" value="ATP_synt_b"/>
    <property type="match status" value="1"/>
</dbReference>
<keyword evidence="4 15" id="KW-0138">CF(0)</keyword>
<dbReference type="Pfam" id="PF00430">
    <property type="entry name" value="ATP-synt_B"/>
    <property type="match status" value="1"/>
</dbReference>
<dbReference type="InterPro" id="IPR050059">
    <property type="entry name" value="ATP_synthase_B_chain"/>
</dbReference>
<feature type="coiled-coil region" evidence="17">
    <location>
        <begin position="40"/>
        <end position="67"/>
    </location>
</feature>
<evidence type="ECO:0000256" key="9">
    <source>
        <dbReference type="ARBA" id="ARBA00023136"/>
    </source>
</evidence>
<organism evidence="18 19">
    <name type="scientific">Zeimonas arvi</name>
    <dbReference type="NCBI Taxonomy" id="2498847"/>
    <lineage>
        <taxon>Bacteria</taxon>
        <taxon>Pseudomonadati</taxon>
        <taxon>Pseudomonadota</taxon>
        <taxon>Betaproteobacteria</taxon>
        <taxon>Burkholderiales</taxon>
        <taxon>Burkholderiaceae</taxon>
        <taxon>Zeimonas</taxon>
    </lineage>
</organism>
<gene>
    <name evidence="15" type="primary">atpF</name>
    <name evidence="18" type="ORF">FHP08_13835</name>
</gene>